<evidence type="ECO:0000313" key="2">
    <source>
        <dbReference type="EMBL" id="TCP41255.1"/>
    </source>
</evidence>
<feature type="compositionally biased region" description="Polar residues" evidence="1">
    <location>
        <begin position="14"/>
        <end position="24"/>
    </location>
</feature>
<accession>A0A4R2Q3M8</accession>
<organism evidence="2 3">
    <name type="scientific">Tamaricihabitans halophyticus</name>
    <dbReference type="NCBI Taxonomy" id="1262583"/>
    <lineage>
        <taxon>Bacteria</taxon>
        <taxon>Bacillati</taxon>
        <taxon>Actinomycetota</taxon>
        <taxon>Actinomycetes</taxon>
        <taxon>Pseudonocardiales</taxon>
        <taxon>Pseudonocardiaceae</taxon>
        <taxon>Tamaricihabitans</taxon>
    </lineage>
</organism>
<comment type="caution">
    <text evidence="2">The sequence shown here is derived from an EMBL/GenBank/DDBJ whole genome shotgun (WGS) entry which is preliminary data.</text>
</comment>
<proteinExistence type="predicted"/>
<keyword evidence="3" id="KW-1185">Reference proteome</keyword>
<dbReference type="EMBL" id="SLXQ01000026">
    <property type="protein sequence ID" value="TCP41255.1"/>
    <property type="molecule type" value="Genomic_DNA"/>
</dbReference>
<feature type="region of interest" description="Disordered" evidence="1">
    <location>
        <begin position="1"/>
        <end position="28"/>
    </location>
</feature>
<dbReference type="AlphaFoldDB" id="A0A4R2Q3M8"/>
<protein>
    <submittedName>
        <fullName evidence="2">Uncharacterized protein</fullName>
    </submittedName>
</protein>
<evidence type="ECO:0000313" key="3">
    <source>
        <dbReference type="Proteomes" id="UP000294911"/>
    </source>
</evidence>
<reference evidence="2 3" key="1">
    <citation type="submission" date="2019-03" db="EMBL/GenBank/DDBJ databases">
        <title>Genomic Encyclopedia of Type Strains, Phase IV (KMG-IV): sequencing the most valuable type-strain genomes for metagenomic binning, comparative biology and taxonomic classification.</title>
        <authorList>
            <person name="Goeker M."/>
        </authorList>
    </citation>
    <scope>NUCLEOTIDE SEQUENCE [LARGE SCALE GENOMIC DNA]</scope>
    <source>
        <strain evidence="2 3">DSM 45765</strain>
    </source>
</reference>
<dbReference type="RefSeq" id="WP_207894822.1">
    <property type="nucleotide sequence ID" value="NZ_SLXQ01000026.1"/>
</dbReference>
<name>A0A4R2Q3M8_9PSEU</name>
<gene>
    <name evidence="2" type="ORF">EV191_12645</name>
</gene>
<evidence type="ECO:0000256" key="1">
    <source>
        <dbReference type="SAM" id="MobiDB-lite"/>
    </source>
</evidence>
<dbReference type="Proteomes" id="UP000294911">
    <property type="component" value="Unassembled WGS sequence"/>
</dbReference>
<sequence>MTAVEPGPYATVFAGSTSRRTTNPHPDYADAREATAKEWVRGAPEPTAEAILTIVYAERLRVWQEWAPITKAASGTRVVPSAV</sequence>